<dbReference type="PANTHER" id="PTHR30146:SF109">
    <property type="entry name" value="HTH-TYPE TRANSCRIPTIONAL REGULATOR GALS"/>
    <property type="match status" value="1"/>
</dbReference>
<dbReference type="SUPFAM" id="SSF47413">
    <property type="entry name" value="lambda repressor-like DNA-binding domains"/>
    <property type="match status" value="1"/>
</dbReference>
<dbReference type="PROSITE" id="PS00356">
    <property type="entry name" value="HTH_LACI_1"/>
    <property type="match status" value="1"/>
</dbReference>
<dbReference type="InterPro" id="IPR000843">
    <property type="entry name" value="HTH_LacI"/>
</dbReference>
<dbReference type="InterPro" id="IPR010982">
    <property type="entry name" value="Lambda_DNA-bd_dom_sf"/>
</dbReference>
<name>A0A4Q7NFQ3_9ACTN</name>
<keyword evidence="2" id="KW-0238">DNA-binding</keyword>
<dbReference type="CDD" id="cd01392">
    <property type="entry name" value="HTH_LacI"/>
    <property type="match status" value="1"/>
</dbReference>
<proteinExistence type="predicted"/>
<evidence type="ECO:0000256" key="3">
    <source>
        <dbReference type="ARBA" id="ARBA00023163"/>
    </source>
</evidence>
<dbReference type="GO" id="GO:0003700">
    <property type="term" value="F:DNA-binding transcription factor activity"/>
    <property type="evidence" value="ECO:0007669"/>
    <property type="project" value="TreeGrafter"/>
</dbReference>
<dbReference type="InterPro" id="IPR046335">
    <property type="entry name" value="LacI/GalR-like_sensor"/>
</dbReference>
<dbReference type="Gene3D" id="1.10.260.40">
    <property type="entry name" value="lambda repressor-like DNA-binding domains"/>
    <property type="match status" value="1"/>
</dbReference>
<evidence type="ECO:0000313" key="6">
    <source>
        <dbReference type="EMBL" id="RZS82720.1"/>
    </source>
</evidence>
<dbReference type="InterPro" id="IPR028082">
    <property type="entry name" value="Peripla_BP_I"/>
</dbReference>
<evidence type="ECO:0000256" key="4">
    <source>
        <dbReference type="SAM" id="MobiDB-lite"/>
    </source>
</evidence>
<dbReference type="PANTHER" id="PTHR30146">
    <property type="entry name" value="LACI-RELATED TRANSCRIPTIONAL REPRESSOR"/>
    <property type="match status" value="1"/>
</dbReference>
<reference evidence="6 7" key="1">
    <citation type="submission" date="2019-02" db="EMBL/GenBank/DDBJ databases">
        <title>Genomic Encyclopedia of Type Strains, Phase IV (KMG-IV): sequencing the most valuable type-strain genomes for metagenomic binning, comparative biology and taxonomic classification.</title>
        <authorList>
            <person name="Goeker M."/>
        </authorList>
    </citation>
    <scope>NUCLEOTIDE SEQUENCE [LARGE SCALE GENOMIC DNA]</scope>
    <source>
        <strain evidence="6 7">DSM 45622</strain>
    </source>
</reference>
<dbReference type="CDD" id="cd06267">
    <property type="entry name" value="PBP1_LacI_sugar_binding-like"/>
    <property type="match status" value="1"/>
</dbReference>
<dbReference type="Pfam" id="PF13377">
    <property type="entry name" value="Peripla_BP_3"/>
    <property type="match status" value="1"/>
</dbReference>
<feature type="region of interest" description="Disordered" evidence="4">
    <location>
        <begin position="1"/>
        <end position="21"/>
    </location>
</feature>
<dbReference type="SMART" id="SM00354">
    <property type="entry name" value="HTH_LACI"/>
    <property type="match status" value="1"/>
</dbReference>
<evidence type="ECO:0000313" key="7">
    <source>
        <dbReference type="Proteomes" id="UP000293638"/>
    </source>
</evidence>
<dbReference type="AlphaFoldDB" id="A0A4Q7NFQ3"/>
<dbReference type="OrthoDB" id="2854648at2"/>
<dbReference type="EMBL" id="SGXD01000004">
    <property type="protein sequence ID" value="RZS82720.1"/>
    <property type="molecule type" value="Genomic_DNA"/>
</dbReference>
<keyword evidence="7" id="KW-1185">Reference proteome</keyword>
<dbReference type="GO" id="GO:0000976">
    <property type="term" value="F:transcription cis-regulatory region binding"/>
    <property type="evidence" value="ECO:0007669"/>
    <property type="project" value="TreeGrafter"/>
</dbReference>
<comment type="caution">
    <text evidence="6">The sequence shown here is derived from an EMBL/GenBank/DDBJ whole genome shotgun (WGS) entry which is preliminary data.</text>
</comment>
<gene>
    <name evidence="6" type="ORF">EV189_3115</name>
</gene>
<dbReference type="Proteomes" id="UP000293638">
    <property type="component" value="Unassembled WGS sequence"/>
</dbReference>
<organism evidence="6 7">
    <name type="scientific">Motilibacter rhizosphaerae</name>
    <dbReference type="NCBI Taxonomy" id="598652"/>
    <lineage>
        <taxon>Bacteria</taxon>
        <taxon>Bacillati</taxon>
        <taxon>Actinomycetota</taxon>
        <taxon>Actinomycetes</taxon>
        <taxon>Motilibacterales</taxon>
        <taxon>Motilibacteraceae</taxon>
        <taxon>Motilibacter</taxon>
    </lineage>
</organism>
<protein>
    <submittedName>
        <fullName evidence="6">LacI family transcriptional regulator</fullName>
    </submittedName>
</protein>
<dbReference type="Gene3D" id="3.40.50.2300">
    <property type="match status" value="2"/>
</dbReference>
<dbReference type="SUPFAM" id="SSF53822">
    <property type="entry name" value="Periplasmic binding protein-like I"/>
    <property type="match status" value="1"/>
</dbReference>
<evidence type="ECO:0000259" key="5">
    <source>
        <dbReference type="PROSITE" id="PS50932"/>
    </source>
</evidence>
<evidence type="ECO:0000256" key="1">
    <source>
        <dbReference type="ARBA" id="ARBA00023015"/>
    </source>
</evidence>
<dbReference type="Pfam" id="PF00356">
    <property type="entry name" value="LacI"/>
    <property type="match status" value="1"/>
</dbReference>
<feature type="domain" description="HTH lacI-type" evidence="5">
    <location>
        <begin position="24"/>
        <end position="78"/>
    </location>
</feature>
<dbReference type="PROSITE" id="PS50932">
    <property type="entry name" value="HTH_LACI_2"/>
    <property type="match status" value="1"/>
</dbReference>
<accession>A0A4Q7NFQ3</accession>
<sequence>MSGFHPSAGPQDCYRPSVPKQPDARLKDVAARAGVSIKTVSNVVNDYPYVSDRTRQRVQEAIAELGYQPNAAARQLRRGKSDLIALAVPELSIPYFAELAHHVVQAAAERGWTVLVDETGGFAEREREAALGISANLIDGLLLSPLALSDEEISVHAARTPLVLLGERVSPGLADHVAIDNTAAAREAVEHLLDRGRKRIAVIGSQRGERGRTAELRLQGFEEALAARGLSPDPKLVVPAEEWHRADGAAAVRRLLSRRKKVDAIFCLNDLLALGALRGLQEAGLRVPEDVAVVGFDDIEETRYSSPSLSTVSPDKASLARTALSLLAERIAGGGDIPPRAVFVDHSVQVRESS</sequence>
<keyword evidence="3" id="KW-0804">Transcription</keyword>
<evidence type="ECO:0000256" key="2">
    <source>
        <dbReference type="ARBA" id="ARBA00023125"/>
    </source>
</evidence>
<keyword evidence="1" id="KW-0805">Transcription regulation</keyword>